<organism evidence="2 3">
    <name type="scientific">Chondromyces apiculatus DSM 436</name>
    <dbReference type="NCBI Taxonomy" id="1192034"/>
    <lineage>
        <taxon>Bacteria</taxon>
        <taxon>Pseudomonadati</taxon>
        <taxon>Myxococcota</taxon>
        <taxon>Polyangia</taxon>
        <taxon>Polyangiales</taxon>
        <taxon>Polyangiaceae</taxon>
        <taxon>Chondromyces</taxon>
    </lineage>
</organism>
<gene>
    <name evidence="2" type="ORF">CAP_8525</name>
</gene>
<evidence type="ECO:0000313" key="2">
    <source>
        <dbReference type="EMBL" id="EYF01184.1"/>
    </source>
</evidence>
<dbReference type="STRING" id="1192034.CAP_8525"/>
<evidence type="ECO:0000256" key="1">
    <source>
        <dbReference type="SAM" id="SignalP"/>
    </source>
</evidence>
<feature type="signal peptide" evidence="1">
    <location>
        <begin position="1"/>
        <end position="18"/>
    </location>
</feature>
<comment type="caution">
    <text evidence="2">The sequence shown here is derived from an EMBL/GenBank/DDBJ whole genome shotgun (WGS) entry which is preliminary data.</text>
</comment>
<dbReference type="EMBL" id="ASRX01000086">
    <property type="protein sequence ID" value="EYF01184.1"/>
    <property type="molecule type" value="Genomic_DNA"/>
</dbReference>
<name>A0A017SW46_9BACT</name>
<keyword evidence="3" id="KW-1185">Reference proteome</keyword>
<dbReference type="InterPro" id="IPR036280">
    <property type="entry name" value="Multihaem_cyt_sf"/>
</dbReference>
<accession>A0A017SW46</accession>
<dbReference type="Proteomes" id="UP000019678">
    <property type="component" value="Unassembled WGS sequence"/>
</dbReference>
<feature type="chain" id="PRO_5001496402" evidence="1">
    <location>
        <begin position="19"/>
        <end position="200"/>
    </location>
</feature>
<dbReference type="SUPFAM" id="SSF48695">
    <property type="entry name" value="Multiheme cytochromes"/>
    <property type="match status" value="1"/>
</dbReference>
<keyword evidence="1" id="KW-0732">Signal</keyword>
<protein>
    <submittedName>
        <fullName evidence="2">Putative Isoquinoline 1-oxidoreductase</fullName>
    </submittedName>
</protein>
<dbReference type="AlphaFoldDB" id="A0A017SW46"/>
<reference evidence="2 3" key="1">
    <citation type="submission" date="2013-05" db="EMBL/GenBank/DDBJ databases">
        <title>Genome assembly of Chondromyces apiculatus DSM 436.</title>
        <authorList>
            <person name="Sharma G."/>
            <person name="Khatri I."/>
            <person name="Kaur C."/>
            <person name="Mayilraj S."/>
            <person name="Subramanian S."/>
        </authorList>
    </citation>
    <scope>NUCLEOTIDE SEQUENCE [LARGE SCALE GENOMIC DNA]</scope>
    <source>
        <strain evidence="2 3">DSM 436</strain>
    </source>
</reference>
<dbReference type="eggNOG" id="ENOG50309KP">
    <property type="taxonomic scope" value="Bacteria"/>
</dbReference>
<sequence length="200" mass="21055">MKRLVLPLCVAFSLPACGDNHPPAVSPVAPNAAGLAAFETVREVFQHPRCQNCHPAGDAPLQGDDSHVHAQNVLRGKDGHGNIGAECTTCHGPANPPSAFGAHVPPGNVKGWHMPTEDLKLVFVGLTPRALCEQIKDPARNGGKDMPALRTHLDDPLVVWGWAPGFGRAPVSVPRDRFLAAWETWAGAGAPCPGDATASR</sequence>
<evidence type="ECO:0000313" key="3">
    <source>
        <dbReference type="Proteomes" id="UP000019678"/>
    </source>
</evidence>
<dbReference type="RefSeq" id="WP_044249835.1">
    <property type="nucleotide sequence ID" value="NZ_ASRX01000086.1"/>
</dbReference>
<proteinExistence type="predicted"/>